<feature type="transmembrane region" description="Helical" evidence="1">
    <location>
        <begin position="6"/>
        <end position="31"/>
    </location>
</feature>
<comment type="caution">
    <text evidence="2">The sequence shown here is derived from an EMBL/GenBank/DDBJ whole genome shotgun (WGS) entry which is preliminary data.</text>
</comment>
<feature type="transmembrane region" description="Helical" evidence="1">
    <location>
        <begin position="100"/>
        <end position="119"/>
    </location>
</feature>
<feature type="transmembrane region" description="Helical" evidence="1">
    <location>
        <begin position="43"/>
        <end position="62"/>
    </location>
</feature>
<keyword evidence="1" id="KW-0472">Membrane</keyword>
<proteinExistence type="predicted"/>
<organism evidence="2 3">
    <name type="scientific">Gemmobacter lutimaris</name>
    <dbReference type="NCBI Taxonomy" id="2306023"/>
    <lineage>
        <taxon>Bacteria</taxon>
        <taxon>Pseudomonadati</taxon>
        <taxon>Pseudomonadota</taxon>
        <taxon>Alphaproteobacteria</taxon>
        <taxon>Rhodobacterales</taxon>
        <taxon>Paracoccaceae</taxon>
        <taxon>Gemmobacter</taxon>
    </lineage>
</organism>
<keyword evidence="3" id="KW-1185">Reference proteome</keyword>
<accession>A0A398C3R1</accession>
<sequence>MSFQHALMHLYPAVIAFAFLVINPALTFLLLRRAGVRGARLGLALVSPVSMVLGGLVFPLIMETMVHQAMNDDLSAPLWVLFNVVPPGSFIAVQIARNIFLLLGCIAPLAILAMLKWPVLNNSRDQVEI</sequence>
<name>A0A398C3R1_9RHOB</name>
<evidence type="ECO:0000256" key="1">
    <source>
        <dbReference type="SAM" id="Phobius"/>
    </source>
</evidence>
<keyword evidence="1" id="KW-0812">Transmembrane</keyword>
<dbReference type="OrthoDB" id="9897892at2"/>
<feature type="transmembrane region" description="Helical" evidence="1">
    <location>
        <begin position="74"/>
        <end position="93"/>
    </location>
</feature>
<dbReference type="Proteomes" id="UP000266649">
    <property type="component" value="Unassembled WGS sequence"/>
</dbReference>
<evidence type="ECO:0000313" key="2">
    <source>
        <dbReference type="EMBL" id="RID93873.1"/>
    </source>
</evidence>
<protein>
    <submittedName>
        <fullName evidence="2">Uncharacterized protein</fullName>
    </submittedName>
</protein>
<evidence type="ECO:0000313" key="3">
    <source>
        <dbReference type="Proteomes" id="UP000266649"/>
    </source>
</evidence>
<keyword evidence="1" id="KW-1133">Transmembrane helix</keyword>
<dbReference type="EMBL" id="QXXQ01000001">
    <property type="protein sequence ID" value="RID93873.1"/>
    <property type="molecule type" value="Genomic_DNA"/>
</dbReference>
<dbReference type="RefSeq" id="WP_119133274.1">
    <property type="nucleotide sequence ID" value="NZ_QXXQ01000001.1"/>
</dbReference>
<gene>
    <name evidence="2" type="ORF">D2N39_02980</name>
</gene>
<reference evidence="2 3" key="1">
    <citation type="submission" date="2018-09" db="EMBL/GenBank/DDBJ databases">
        <title>Gemmobacter lutimaris sp. nov., a marine bacterium isolated from tidal flat.</title>
        <authorList>
            <person name="Lee D.W."/>
            <person name="Yoo Y."/>
            <person name="Kim J.-J."/>
            <person name="Kim B.S."/>
        </authorList>
    </citation>
    <scope>NUCLEOTIDE SEQUENCE [LARGE SCALE GENOMIC DNA]</scope>
    <source>
        <strain evidence="2 3">YJ-T1-11</strain>
    </source>
</reference>
<dbReference type="AlphaFoldDB" id="A0A398C3R1"/>